<dbReference type="PROSITE" id="PS51677">
    <property type="entry name" value="NODB"/>
    <property type="match status" value="1"/>
</dbReference>
<dbReference type="AlphaFoldDB" id="A0A840UH36"/>
<evidence type="ECO:0000256" key="2">
    <source>
        <dbReference type="ARBA" id="ARBA00022729"/>
    </source>
</evidence>
<protein>
    <submittedName>
        <fullName evidence="4">Peptidoglycan/xylan/chitin deacetylase (PgdA/CDA1 family)</fullName>
    </submittedName>
</protein>
<accession>A0A840UH36</accession>
<name>A0A840UH36_9FIRM</name>
<comment type="caution">
    <text evidence="4">The sequence shown here is derived from an EMBL/GenBank/DDBJ whole genome shotgun (WGS) entry which is preliminary data.</text>
</comment>
<sequence>MIYLFLALIILMLLGGFFCYKKMNLYIPVLMYHRIATVENDRNSLPIEKFAWQLEYLQKNNFNTISLKMLYDFYTKGIKLPKNPIVLTFDDGYKDNFISALPLLKKYNMTAVVFPIANWIGKPNKWENFGKELTTTMNWQDLKSWQENGQEIASHTVEHPFLNNCSRQELLAELSNSKKILQEKLQTSMDFLCYPYGKFDADTVAIAKQSGYKAAFAIFENVNLGKVNIFALPRIPIPSHQSEWEFKLKTSKLFLLFVAMRKWERDLKKWRKK</sequence>
<dbReference type="GO" id="GO:0016810">
    <property type="term" value="F:hydrolase activity, acting on carbon-nitrogen (but not peptide) bonds"/>
    <property type="evidence" value="ECO:0007669"/>
    <property type="project" value="InterPro"/>
</dbReference>
<dbReference type="InterPro" id="IPR011330">
    <property type="entry name" value="Glyco_hydro/deAcase_b/a-brl"/>
</dbReference>
<keyword evidence="2" id="KW-0732">Signal</keyword>
<dbReference type="InterPro" id="IPR002509">
    <property type="entry name" value="NODB_dom"/>
</dbReference>
<comment type="subcellular location">
    <subcellularLocation>
        <location evidence="1">Secreted</location>
    </subcellularLocation>
</comment>
<evidence type="ECO:0000259" key="3">
    <source>
        <dbReference type="PROSITE" id="PS51677"/>
    </source>
</evidence>
<keyword evidence="5" id="KW-1185">Reference proteome</keyword>
<dbReference type="GO" id="GO:0005975">
    <property type="term" value="P:carbohydrate metabolic process"/>
    <property type="evidence" value="ECO:0007669"/>
    <property type="project" value="InterPro"/>
</dbReference>
<evidence type="ECO:0000313" key="5">
    <source>
        <dbReference type="Proteomes" id="UP000559117"/>
    </source>
</evidence>
<feature type="domain" description="NodB homology" evidence="3">
    <location>
        <begin position="83"/>
        <end position="273"/>
    </location>
</feature>
<organism evidence="4 5">
    <name type="scientific">Pectinatus brassicae</name>
    <dbReference type="NCBI Taxonomy" id="862415"/>
    <lineage>
        <taxon>Bacteria</taxon>
        <taxon>Bacillati</taxon>
        <taxon>Bacillota</taxon>
        <taxon>Negativicutes</taxon>
        <taxon>Selenomonadales</taxon>
        <taxon>Selenomonadaceae</taxon>
        <taxon>Pectinatus</taxon>
    </lineage>
</organism>
<dbReference type="PANTHER" id="PTHR34216:SF3">
    <property type="entry name" value="POLY-BETA-1,6-N-ACETYL-D-GLUCOSAMINE N-DEACETYLASE"/>
    <property type="match status" value="1"/>
</dbReference>
<reference evidence="4 5" key="1">
    <citation type="submission" date="2020-08" db="EMBL/GenBank/DDBJ databases">
        <title>Genomic Encyclopedia of Type Strains, Phase IV (KMG-IV): sequencing the most valuable type-strain genomes for metagenomic binning, comparative biology and taxonomic classification.</title>
        <authorList>
            <person name="Goeker M."/>
        </authorList>
    </citation>
    <scope>NUCLEOTIDE SEQUENCE [LARGE SCALE GENOMIC DNA]</scope>
    <source>
        <strain evidence="4 5">DSM 24661</strain>
    </source>
</reference>
<dbReference type="PANTHER" id="PTHR34216">
    <property type="match status" value="1"/>
</dbReference>
<dbReference type="GO" id="GO:0005576">
    <property type="term" value="C:extracellular region"/>
    <property type="evidence" value="ECO:0007669"/>
    <property type="project" value="UniProtKB-SubCell"/>
</dbReference>
<proteinExistence type="predicted"/>
<gene>
    <name evidence="4" type="ORF">HNR32_000625</name>
</gene>
<dbReference type="SUPFAM" id="SSF88713">
    <property type="entry name" value="Glycoside hydrolase/deacetylase"/>
    <property type="match status" value="1"/>
</dbReference>
<evidence type="ECO:0000313" key="4">
    <source>
        <dbReference type="EMBL" id="MBB5335500.1"/>
    </source>
</evidence>
<dbReference type="RefSeq" id="WP_231038074.1">
    <property type="nucleotide sequence ID" value="NZ_JACHFH010000005.1"/>
</dbReference>
<dbReference type="InterPro" id="IPR051398">
    <property type="entry name" value="Polysacch_Deacetylase"/>
</dbReference>
<dbReference type="Pfam" id="PF01522">
    <property type="entry name" value="Polysacc_deac_1"/>
    <property type="match status" value="1"/>
</dbReference>
<dbReference type="Proteomes" id="UP000559117">
    <property type="component" value="Unassembled WGS sequence"/>
</dbReference>
<dbReference type="Gene3D" id="3.20.20.370">
    <property type="entry name" value="Glycoside hydrolase/deacetylase"/>
    <property type="match status" value="1"/>
</dbReference>
<dbReference type="CDD" id="cd10918">
    <property type="entry name" value="CE4_NodB_like_5s_6s"/>
    <property type="match status" value="1"/>
</dbReference>
<dbReference type="EMBL" id="JACHFH010000005">
    <property type="protein sequence ID" value="MBB5335500.1"/>
    <property type="molecule type" value="Genomic_DNA"/>
</dbReference>
<evidence type="ECO:0000256" key="1">
    <source>
        <dbReference type="ARBA" id="ARBA00004613"/>
    </source>
</evidence>